<dbReference type="PANTHER" id="PTHR30146:SF105">
    <property type="entry name" value="CATABOLITE CONTROL PROTEIN B"/>
    <property type="match status" value="1"/>
</dbReference>
<dbReference type="SUPFAM" id="SSF53822">
    <property type="entry name" value="Periplasmic binding protein-like I"/>
    <property type="match status" value="1"/>
</dbReference>
<dbReference type="AlphaFoldDB" id="A0A1R0ZF00"/>
<dbReference type="GO" id="GO:0000976">
    <property type="term" value="F:transcription cis-regulatory region binding"/>
    <property type="evidence" value="ECO:0007669"/>
    <property type="project" value="TreeGrafter"/>
</dbReference>
<keyword evidence="2" id="KW-0238">DNA-binding</keyword>
<dbReference type="Gene3D" id="1.10.260.40">
    <property type="entry name" value="lambda repressor-like DNA-binding domains"/>
    <property type="match status" value="1"/>
</dbReference>
<keyword evidence="3" id="KW-0804">Transcription</keyword>
<dbReference type="Pfam" id="PF00356">
    <property type="entry name" value="LacI"/>
    <property type="match status" value="1"/>
</dbReference>
<evidence type="ECO:0000256" key="2">
    <source>
        <dbReference type="ARBA" id="ARBA00023125"/>
    </source>
</evidence>
<dbReference type="SMART" id="SM00354">
    <property type="entry name" value="HTH_LACI"/>
    <property type="match status" value="1"/>
</dbReference>
<dbReference type="InterPro" id="IPR000843">
    <property type="entry name" value="HTH_LacI"/>
</dbReference>
<dbReference type="Gene3D" id="3.40.50.2300">
    <property type="match status" value="2"/>
</dbReference>
<dbReference type="OrthoDB" id="9798934at2"/>
<reference evidence="5 6" key="1">
    <citation type="submission" date="2016-11" db="EMBL/GenBank/DDBJ databases">
        <title>Paenibacillus species isolates.</title>
        <authorList>
            <person name="Beno S.M."/>
        </authorList>
    </citation>
    <scope>NUCLEOTIDE SEQUENCE [LARGE SCALE GENOMIC DNA]</scope>
    <source>
        <strain evidence="5 6">FSL H7-0443</strain>
    </source>
</reference>
<dbReference type="PROSITE" id="PS50932">
    <property type="entry name" value="HTH_LACI_2"/>
    <property type="match status" value="1"/>
</dbReference>
<dbReference type="SUPFAM" id="SSF47413">
    <property type="entry name" value="lambda repressor-like DNA-binding domains"/>
    <property type="match status" value="1"/>
</dbReference>
<dbReference type="InterPro" id="IPR010982">
    <property type="entry name" value="Lambda_DNA-bd_dom_sf"/>
</dbReference>
<dbReference type="Proteomes" id="UP000187425">
    <property type="component" value="Unassembled WGS sequence"/>
</dbReference>
<evidence type="ECO:0000256" key="3">
    <source>
        <dbReference type="ARBA" id="ARBA00023163"/>
    </source>
</evidence>
<dbReference type="PANTHER" id="PTHR30146">
    <property type="entry name" value="LACI-RELATED TRANSCRIPTIONAL REPRESSOR"/>
    <property type="match status" value="1"/>
</dbReference>
<evidence type="ECO:0000313" key="6">
    <source>
        <dbReference type="Proteomes" id="UP000187425"/>
    </source>
</evidence>
<dbReference type="EMBL" id="MPTW01000009">
    <property type="protein sequence ID" value="OME68483.1"/>
    <property type="molecule type" value="Genomic_DNA"/>
</dbReference>
<comment type="caution">
    <text evidence="5">The sequence shown here is derived from an EMBL/GenBank/DDBJ whole genome shotgun (WGS) entry which is preliminary data.</text>
</comment>
<gene>
    <name evidence="5" type="ORF">BSK65_17445</name>
</gene>
<dbReference type="InterPro" id="IPR046335">
    <property type="entry name" value="LacI/GalR-like_sensor"/>
</dbReference>
<evidence type="ECO:0000256" key="1">
    <source>
        <dbReference type="ARBA" id="ARBA00023015"/>
    </source>
</evidence>
<dbReference type="InterPro" id="IPR028082">
    <property type="entry name" value="Peripla_BP_I"/>
</dbReference>
<dbReference type="GO" id="GO:0003700">
    <property type="term" value="F:DNA-binding transcription factor activity"/>
    <property type="evidence" value="ECO:0007669"/>
    <property type="project" value="TreeGrafter"/>
</dbReference>
<dbReference type="RefSeq" id="WP_076285306.1">
    <property type="nucleotide sequence ID" value="NZ_MPTW01000009.1"/>
</dbReference>
<proteinExistence type="predicted"/>
<protein>
    <submittedName>
        <fullName evidence="5">Transcriptional regulator</fullName>
    </submittedName>
</protein>
<evidence type="ECO:0000313" key="5">
    <source>
        <dbReference type="EMBL" id="OME68483.1"/>
    </source>
</evidence>
<accession>A0A1R0ZF00</accession>
<dbReference type="Pfam" id="PF13377">
    <property type="entry name" value="Peripla_BP_3"/>
    <property type="match status" value="1"/>
</dbReference>
<name>A0A1R0ZF00_9BACL</name>
<sequence>MSTLDEIAKLSGFSKATVSRVLNQSPHVSKETRAKILAIMKETDYVPNRNAISLSKGQTQQIGMITMDLNELILSFMNSFVEISGRYGYQTIIYTTGGDKQKELQAFEDLKMKRVDALLILTSVNAQNVISSYCKYGPIVSWQRMDHPEIPSVAMNQYDGYALALEHLIERGYKRIANAFGRPSSINTHSRRLAYEQIMTKYNLPVMEKWYYSTIYSIHDGEQLLRSLMDETDRPDAILCSNDLVAAGILNEARRHKLDVPGDLAIVGFDNSELSRTLGITTILNPIAGQAENAFLLLAPALLGRDMELQPLSFQLIQRETTSLPNH</sequence>
<keyword evidence="1" id="KW-0805">Transcription regulation</keyword>
<feature type="domain" description="HTH lacI-type" evidence="4">
    <location>
        <begin position="2"/>
        <end position="56"/>
    </location>
</feature>
<dbReference type="CDD" id="cd06286">
    <property type="entry name" value="PBP1_CcpB-like"/>
    <property type="match status" value="1"/>
</dbReference>
<organism evidence="5 6">
    <name type="scientific">Paenibacillus odorifer</name>
    <dbReference type="NCBI Taxonomy" id="189426"/>
    <lineage>
        <taxon>Bacteria</taxon>
        <taxon>Bacillati</taxon>
        <taxon>Bacillota</taxon>
        <taxon>Bacilli</taxon>
        <taxon>Bacillales</taxon>
        <taxon>Paenibacillaceae</taxon>
        <taxon>Paenibacillus</taxon>
    </lineage>
</organism>
<evidence type="ECO:0000259" key="4">
    <source>
        <dbReference type="PROSITE" id="PS50932"/>
    </source>
</evidence>
<dbReference type="CDD" id="cd01392">
    <property type="entry name" value="HTH_LacI"/>
    <property type="match status" value="1"/>
</dbReference>